<gene>
    <name evidence="1" type="ORF">SAMN02745885_00633</name>
</gene>
<dbReference type="AlphaFoldDB" id="A0A1T4MKB2"/>
<dbReference type="EMBL" id="FUXM01000004">
    <property type="protein sequence ID" value="SJZ67432.1"/>
    <property type="molecule type" value="Genomic_DNA"/>
</dbReference>
<reference evidence="2" key="1">
    <citation type="submission" date="2017-02" db="EMBL/GenBank/DDBJ databases">
        <authorList>
            <person name="Varghese N."/>
            <person name="Submissions S."/>
        </authorList>
    </citation>
    <scope>NUCLEOTIDE SEQUENCE [LARGE SCALE GENOMIC DNA]</scope>
    <source>
        <strain evidence="2">DSM 16521</strain>
    </source>
</reference>
<organism evidence="1 2">
    <name type="scientific">Carboxydocella sporoproducens DSM 16521</name>
    <dbReference type="NCBI Taxonomy" id="1121270"/>
    <lineage>
        <taxon>Bacteria</taxon>
        <taxon>Bacillati</taxon>
        <taxon>Bacillota</taxon>
        <taxon>Clostridia</taxon>
        <taxon>Eubacteriales</taxon>
        <taxon>Clostridiales Family XVI. Incertae Sedis</taxon>
        <taxon>Carboxydocella</taxon>
    </lineage>
</organism>
<keyword evidence="2" id="KW-1185">Reference proteome</keyword>
<evidence type="ECO:0000313" key="1">
    <source>
        <dbReference type="EMBL" id="SJZ67432.1"/>
    </source>
</evidence>
<dbReference type="RefSeq" id="WP_159071944.1">
    <property type="nucleotide sequence ID" value="NZ_FUXM01000004.1"/>
</dbReference>
<dbReference type="OrthoDB" id="1727293at2"/>
<dbReference type="Proteomes" id="UP000189933">
    <property type="component" value="Unassembled WGS sequence"/>
</dbReference>
<protein>
    <submittedName>
        <fullName evidence="1">Uncharacterized protein</fullName>
    </submittedName>
</protein>
<name>A0A1T4MKB2_9FIRM</name>
<evidence type="ECO:0000313" key="2">
    <source>
        <dbReference type="Proteomes" id="UP000189933"/>
    </source>
</evidence>
<proteinExistence type="predicted"/>
<sequence>MERERQQEQLENVYCKCGKIVAQKKRYKLYIKCRHCKRYLILSTGGSPWQVIGSNDP</sequence>
<accession>A0A1T4MKB2</accession>